<dbReference type="AlphaFoldDB" id="A0A9D1HA81"/>
<name>A0A9D1HA81_9FLAO</name>
<evidence type="ECO:0000256" key="2">
    <source>
        <dbReference type="SAM" id="SignalP"/>
    </source>
</evidence>
<dbReference type="InterPro" id="IPR008391">
    <property type="entry name" value="AXE1_dom"/>
</dbReference>
<dbReference type="Pfam" id="PF05448">
    <property type="entry name" value="AXE1"/>
    <property type="match status" value="1"/>
</dbReference>
<feature type="signal peptide" evidence="2">
    <location>
        <begin position="1"/>
        <end position="22"/>
    </location>
</feature>
<feature type="active site" description="Nucleophile" evidence="1">
    <location>
        <position position="299"/>
    </location>
</feature>
<sequence length="437" mass="48692">MKIERWFLFALLWVGSLLTSFAQPAKQYVTVTASPDHADWVYRVGEQAQFTLYALKDNEMLPGVVIDYQYGPEKLAPVFKGQVTTDRNGQAKIKVPGAKAPGFITVRVSTQYEGTTYSGYTTIGFEPEKILPTTTLPDDFTEFWEDAKAQAAKVPMEVKIRRDDNQSTDWADVYYVRIQSYRKGNYVYGVLTVPKGEGPFPGVLRLPGAAVRAFSGPNSLAAEGMVVLEIGIHGIPVDQDREIYSALQSGSLAGYAAMGLESRNTFYYKRVYMGCLRAIDYLCSLDSVDENRIAVYGGSQGGMLSIVTAALDSRVKYMVCQFPAFCDVTGYYNGRAGGWPHLFINPSETAIQEKINTSKYFDTVNFARFVRIPGFYTWGFNDLTCCPTSTFSAYNVIDAPKELRLALDAGHWTYPWQVRAGIDWLKEKFGIAEGEGE</sequence>
<dbReference type="GO" id="GO:0005976">
    <property type="term" value="P:polysaccharide metabolic process"/>
    <property type="evidence" value="ECO:0007669"/>
    <property type="project" value="TreeGrafter"/>
</dbReference>
<gene>
    <name evidence="4" type="ORF">IAC44_05355</name>
</gene>
<reference evidence="4" key="2">
    <citation type="journal article" date="2021" name="PeerJ">
        <title>Extensive microbial diversity within the chicken gut microbiome revealed by metagenomics and culture.</title>
        <authorList>
            <person name="Gilroy R."/>
            <person name="Ravi A."/>
            <person name="Getino M."/>
            <person name="Pursley I."/>
            <person name="Horton D.L."/>
            <person name="Alikhan N.F."/>
            <person name="Baker D."/>
            <person name="Gharbi K."/>
            <person name="Hall N."/>
            <person name="Watson M."/>
            <person name="Adriaenssens E.M."/>
            <person name="Foster-Nyarko E."/>
            <person name="Jarju S."/>
            <person name="Secka A."/>
            <person name="Antonio M."/>
            <person name="Oren A."/>
            <person name="Chaudhuri R.R."/>
            <person name="La Ragione R."/>
            <person name="Hildebrand F."/>
            <person name="Pallen M.J."/>
        </authorList>
    </citation>
    <scope>NUCLEOTIDE SEQUENCE</scope>
    <source>
        <strain evidence="4">1383</strain>
    </source>
</reference>
<dbReference type="EMBL" id="DVLY01000135">
    <property type="protein sequence ID" value="HIT98251.1"/>
    <property type="molecule type" value="Genomic_DNA"/>
</dbReference>
<dbReference type="PANTHER" id="PTHR40111">
    <property type="entry name" value="CEPHALOSPORIN-C DEACETYLASE"/>
    <property type="match status" value="1"/>
</dbReference>
<dbReference type="PANTHER" id="PTHR40111:SF1">
    <property type="entry name" value="CEPHALOSPORIN-C DEACETYLASE"/>
    <property type="match status" value="1"/>
</dbReference>
<organism evidence="4 5">
    <name type="scientific">Candidatus Merdimorpha stercoravium</name>
    <dbReference type="NCBI Taxonomy" id="2840863"/>
    <lineage>
        <taxon>Bacteria</taxon>
        <taxon>Pseudomonadati</taxon>
        <taxon>Bacteroidota</taxon>
        <taxon>Flavobacteriia</taxon>
        <taxon>Flavobacteriales</taxon>
        <taxon>Candidatus Merdimorpha</taxon>
    </lineage>
</organism>
<evidence type="ECO:0000313" key="4">
    <source>
        <dbReference type="EMBL" id="HIT98251.1"/>
    </source>
</evidence>
<reference evidence="4" key="1">
    <citation type="submission" date="2020-10" db="EMBL/GenBank/DDBJ databases">
        <authorList>
            <person name="Gilroy R."/>
        </authorList>
    </citation>
    <scope>NUCLEOTIDE SEQUENCE</scope>
    <source>
        <strain evidence="4">1383</strain>
    </source>
</reference>
<evidence type="ECO:0000256" key="1">
    <source>
        <dbReference type="PIRSR" id="PIRSR639069-1"/>
    </source>
</evidence>
<comment type="caution">
    <text evidence="4">The sequence shown here is derived from an EMBL/GenBank/DDBJ whole genome shotgun (WGS) entry which is preliminary data.</text>
</comment>
<protein>
    <submittedName>
        <fullName evidence="4">Acetylxylan esterase</fullName>
    </submittedName>
</protein>
<dbReference type="SUPFAM" id="SSF53474">
    <property type="entry name" value="alpha/beta-Hydrolases"/>
    <property type="match status" value="1"/>
</dbReference>
<feature type="domain" description="Acetyl xylan esterase" evidence="3">
    <location>
        <begin position="132"/>
        <end position="415"/>
    </location>
</feature>
<feature type="active site" description="Charge relay system" evidence="1">
    <location>
        <position position="382"/>
    </location>
</feature>
<dbReference type="InterPro" id="IPR039069">
    <property type="entry name" value="CE7"/>
</dbReference>
<proteinExistence type="predicted"/>
<accession>A0A9D1HA81</accession>
<dbReference type="GO" id="GO:0052689">
    <property type="term" value="F:carboxylic ester hydrolase activity"/>
    <property type="evidence" value="ECO:0007669"/>
    <property type="project" value="TreeGrafter"/>
</dbReference>
<dbReference type="Gene3D" id="3.40.50.1820">
    <property type="entry name" value="alpha/beta hydrolase"/>
    <property type="match status" value="1"/>
</dbReference>
<evidence type="ECO:0000313" key="5">
    <source>
        <dbReference type="Proteomes" id="UP000824161"/>
    </source>
</evidence>
<dbReference type="Proteomes" id="UP000824161">
    <property type="component" value="Unassembled WGS sequence"/>
</dbReference>
<keyword evidence="2" id="KW-0732">Signal</keyword>
<evidence type="ECO:0000259" key="3">
    <source>
        <dbReference type="Pfam" id="PF05448"/>
    </source>
</evidence>
<dbReference type="InterPro" id="IPR029058">
    <property type="entry name" value="AB_hydrolase_fold"/>
</dbReference>
<feature type="active site" description="Charge relay system" evidence="1">
    <location>
        <position position="411"/>
    </location>
</feature>
<feature type="chain" id="PRO_5039455190" evidence="2">
    <location>
        <begin position="23"/>
        <end position="437"/>
    </location>
</feature>